<evidence type="ECO:0000259" key="11">
    <source>
        <dbReference type="Pfam" id="PF14841"/>
    </source>
</evidence>
<evidence type="ECO:0000313" key="13">
    <source>
        <dbReference type="EMBL" id="SFN41942.1"/>
    </source>
</evidence>
<evidence type="ECO:0000256" key="8">
    <source>
        <dbReference type="ARBA" id="ARBA00023136"/>
    </source>
</evidence>
<dbReference type="InterPro" id="IPR011002">
    <property type="entry name" value="FliG_a-hlx"/>
</dbReference>
<dbReference type="InterPro" id="IPR023087">
    <property type="entry name" value="Flg_Motor_Flig_C"/>
</dbReference>
<dbReference type="SUPFAM" id="SSF48029">
    <property type="entry name" value="FliG"/>
    <property type="match status" value="2"/>
</dbReference>
<dbReference type="PANTHER" id="PTHR30534:SF0">
    <property type="entry name" value="FLAGELLAR MOTOR SWITCH PROTEIN FLIG"/>
    <property type="match status" value="1"/>
</dbReference>
<keyword evidence="8" id="KW-0472">Membrane</keyword>
<dbReference type="NCBIfam" id="TIGR00207">
    <property type="entry name" value="fliG"/>
    <property type="match status" value="1"/>
</dbReference>
<evidence type="ECO:0000259" key="10">
    <source>
        <dbReference type="Pfam" id="PF01706"/>
    </source>
</evidence>
<dbReference type="Pfam" id="PF14841">
    <property type="entry name" value="FliG_M"/>
    <property type="match status" value="1"/>
</dbReference>
<evidence type="ECO:0000256" key="1">
    <source>
        <dbReference type="ARBA" id="ARBA00004117"/>
    </source>
</evidence>
<reference evidence="14" key="1">
    <citation type="submission" date="2016-10" db="EMBL/GenBank/DDBJ databases">
        <authorList>
            <person name="Varghese N."/>
            <person name="Submissions S."/>
        </authorList>
    </citation>
    <scope>NUCLEOTIDE SEQUENCE [LARGE SCALE GENOMIC DNA]</scope>
    <source>
        <strain evidence="14">CGMCC 1.11101</strain>
    </source>
</reference>
<dbReference type="GO" id="GO:0006935">
    <property type="term" value="P:chemotaxis"/>
    <property type="evidence" value="ECO:0007669"/>
    <property type="project" value="UniProtKB-KW"/>
</dbReference>
<keyword evidence="6" id="KW-0145">Chemotaxis</keyword>
<evidence type="ECO:0000256" key="3">
    <source>
        <dbReference type="ARBA" id="ARBA00010299"/>
    </source>
</evidence>
<dbReference type="GO" id="GO:0071973">
    <property type="term" value="P:bacterial-type flagellum-dependent cell motility"/>
    <property type="evidence" value="ECO:0007669"/>
    <property type="project" value="InterPro"/>
</dbReference>
<dbReference type="STRING" id="995034.SAMN05216219_0544"/>
<feature type="domain" description="Flagellar motor switch protein FliG middle" evidence="11">
    <location>
        <begin position="118"/>
        <end position="191"/>
    </location>
</feature>
<feature type="domain" description="Flagellar motor switch protein FliG C-terminal" evidence="10">
    <location>
        <begin position="223"/>
        <end position="329"/>
    </location>
</feature>
<evidence type="ECO:0000256" key="7">
    <source>
        <dbReference type="ARBA" id="ARBA00022779"/>
    </source>
</evidence>
<accession>A0A1I4YVA9</accession>
<dbReference type="AlphaFoldDB" id="A0A1I4YVA9"/>
<name>A0A1I4YVA9_9MICO</name>
<keyword evidence="13" id="KW-0966">Cell projection</keyword>
<evidence type="ECO:0000256" key="6">
    <source>
        <dbReference type="ARBA" id="ARBA00022500"/>
    </source>
</evidence>
<dbReference type="GO" id="GO:0003774">
    <property type="term" value="F:cytoskeletal motor activity"/>
    <property type="evidence" value="ECO:0007669"/>
    <property type="project" value="InterPro"/>
</dbReference>
<keyword evidence="13" id="KW-0282">Flagellum</keyword>
<evidence type="ECO:0000259" key="12">
    <source>
        <dbReference type="Pfam" id="PF14842"/>
    </source>
</evidence>
<dbReference type="PRINTS" id="PR00954">
    <property type="entry name" value="FLGMOTORFLIG"/>
</dbReference>
<dbReference type="PANTHER" id="PTHR30534">
    <property type="entry name" value="FLAGELLAR MOTOR SWITCH PROTEIN FLIG"/>
    <property type="match status" value="1"/>
</dbReference>
<sequence>MTPATTELTGTQKVAVVLMNMEQQQAVLVMKQFSDAEAEEITAEIVRMKRVESSVAEQTLAEFHELTVLDRVNARGGSDVATGLLEASFGSERAAGVMNRVTASMAGRSFEFLNTAEPSQIVSLLEGELPQTIALVLAHLSPGLASATMGGLSDSLRTDVAECIAAMGPAAPEAVRIVAGALRVRSSGVVATRASADIVGGVRPLLDIINQSDVATERALLAGLEERDPELAEEIRALMLTFADIVKLEQRDVQMVLRGTDPTSLALAMKGAPAAVIETIRANLSERNRELLDDETANMGPVRVSQVDEARADIVRAIRDMEADGRIVLSRADDDLYVD</sequence>
<dbReference type="InterPro" id="IPR028263">
    <property type="entry name" value="FliG_N"/>
</dbReference>
<keyword evidence="13" id="KW-0969">Cilium</keyword>
<dbReference type="GO" id="GO:0005886">
    <property type="term" value="C:plasma membrane"/>
    <property type="evidence" value="ECO:0007669"/>
    <property type="project" value="UniProtKB-SubCell"/>
</dbReference>
<evidence type="ECO:0000256" key="9">
    <source>
        <dbReference type="ARBA" id="ARBA00023143"/>
    </source>
</evidence>
<dbReference type="Gene3D" id="1.10.220.30">
    <property type="match status" value="3"/>
</dbReference>
<proteinExistence type="inferred from homology"/>
<protein>
    <recommendedName>
        <fullName evidence="4">Flagellar motor switch protein FliG</fullName>
    </recommendedName>
</protein>
<dbReference type="Proteomes" id="UP000198867">
    <property type="component" value="Unassembled WGS sequence"/>
</dbReference>
<feature type="domain" description="Flagellar motor switch protein FliG N-terminal" evidence="12">
    <location>
        <begin position="7"/>
        <end position="110"/>
    </location>
</feature>
<dbReference type="GO" id="GO:0009425">
    <property type="term" value="C:bacterial-type flagellum basal body"/>
    <property type="evidence" value="ECO:0007669"/>
    <property type="project" value="UniProtKB-SubCell"/>
</dbReference>
<gene>
    <name evidence="13" type="ORF">SAMN05216219_0544</name>
</gene>
<keyword evidence="5" id="KW-1003">Cell membrane</keyword>
<comment type="subcellular location">
    <subcellularLocation>
        <location evidence="1">Bacterial flagellum basal body</location>
    </subcellularLocation>
    <subcellularLocation>
        <location evidence="2">Cell membrane</location>
        <topology evidence="2">Peripheral membrane protein</topology>
        <orientation evidence="2">Cytoplasmic side</orientation>
    </subcellularLocation>
</comment>
<evidence type="ECO:0000256" key="4">
    <source>
        <dbReference type="ARBA" id="ARBA00021870"/>
    </source>
</evidence>
<keyword evidence="14" id="KW-1185">Reference proteome</keyword>
<dbReference type="Pfam" id="PF14842">
    <property type="entry name" value="FliG_N"/>
    <property type="match status" value="1"/>
</dbReference>
<keyword evidence="7" id="KW-0283">Flagellar rotation</keyword>
<comment type="similarity">
    <text evidence="3">Belongs to the FliG family.</text>
</comment>
<evidence type="ECO:0000313" key="14">
    <source>
        <dbReference type="Proteomes" id="UP000198867"/>
    </source>
</evidence>
<dbReference type="OrthoDB" id="9780302at2"/>
<dbReference type="Pfam" id="PF01706">
    <property type="entry name" value="FliG_C"/>
    <property type="match status" value="1"/>
</dbReference>
<dbReference type="RefSeq" id="WP_090708550.1">
    <property type="nucleotide sequence ID" value="NZ_FOVM01000001.1"/>
</dbReference>
<dbReference type="InterPro" id="IPR000090">
    <property type="entry name" value="Flg_Motor_Flig"/>
</dbReference>
<keyword evidence="9" id="KW-0975">Bacterial flagellum</keyword>
<evidence type="ECO:0000256" key="2">
    <source>
        <dbReference type="ARBA" id="ARBA00004413"/>
    </source>
</evidence>
<evidence type="ECO:0000256" key="5">
    <source>
        <dbReference type="ARBA" id="ARBA00022475"/>
    </source>
</evidence>
<dbReference type="InterPro" id="IPR032779">
    <property type="entry name" value="FliG_M"/>
</dbReference>
<organism evidence="13 14">
    <name type="scientific">Mycetocola miduiensis</name>
    <dbReference type="NCBI Taxonomy" id="995034"/>
    <lineage>
        <taxon>Bacteria</taxon>
        <taxon>Bacillati</taxon>
        <taxon>Actinomycetota</taxon>
        <taxon>Actinomycetes</taxon>
        <taxon>Micrococcales</taxon>
        <taxon>Microbacteriaceae</taxon>
        <taxon>Mycetocola</taxon>
    </lineage>
</organism>
<dbReference type="EMBL" id="FOVM01000001">
    <property type="protein sequence ID" value="SFN41942.1"/>
    <property type="molecule type" value="Genomic_DNA"/>
</dbReference>